<keyword evidence="1" id="KW-0175">Coiled coil</keyword>
<gene>
    <name evidence="3" type="ORF">HXX76_011077</name>
</gene>
<protein>
    <submittedName>
        <fullName evidence="3">Uncharacterized protein</fullName>
    </submittedName>
</protein>
<sequence length="413" mass="44158">MLLATHLRSSFPAAASSRSALAARPAVACHRRAMPSVARSPPISQIAPAPLLPASRKPAKRTKVFSSTGAAYEKEKEMEEKQARKIDRDIAAALAEAIDKEARIADLKDRKRRLRAVTGDAIDDTPEMEQLAEQMAALVRLSFNHLQVLVAEGIATNPQRLDSLAFMAEVVTRDPEDLLGLTNTPSGAPSDGSKAAGELAWRRFVDTVHAVLRKQTSLAPLRKVVKDMRVKLFAGTARTRDVDQMPLEELQAVVQSGLLGDFLTQLGVKAVITGEREGEGEEADAAAGERAGSGPQGGSPLSTARWQAVLRLTASGSPTLALEVARSYLPLAPPQHRALALVLKAMSDSKRGGGVDGVLTLKQMHALIKKLDPSIKHLPTNKLSAALLLARLMTDYVLKGKDSDKKGAAAPDK</sequence>
<keyword evidence="4" id="KW-1185">Reference proteome</keyword>
<dbReference type="EMBL" id="JAEHOC010000031">
    <property type="protein sequence ID" value="KAG2429309.1"/>
    <property type="molecule type" value="Genomic_DNA"/>
</dbReference>
<dbReference type="OrthoDB" id="560592at2759"/>
<accession>A0A835SLP3</accession>
<feature type="region of interest" description="Disordered" evidence="2">
    <location>
        <begin position="277"/>
        <end position="301"/>
    </location>
</feature>
<organism evidence="3 4">
    <name type="scientific">Chlamydomonas incerta</name>
    <dbReference type="NCBI Taxonomy" id="51695"/>
    <lineage>
        <taxon>Eukaryota</taxon>
        <taxon>Viridiplantae</taxon>
        <taxon>Chlorophyta</taxon>
        <taxon>core chlorophytes</taxon>
        <taxon>Chlorophyceae</taxon>
        <taxon>CS clade</taxon>
        <taxon>Chlamydomonadales</taxon>
        <taxon>Chlamydomonadaceae</taxon>
        <taxon>Chlamydomonas</taxon>
    </lineage>
</organism>
<dbReference type="AlphaFoldDB" id="A0A835SLP3"/>
<evidence type="ECO:0000313" key="4">
    <source>
        <dbReference type="Proteomes" id="UP000650467"/>
    </source>
</evidence>
<reference evidence="3" key="1">
    <citation type="journal article" date="2020" name="bioRxiv">
        <title>Comparative genomics of Chlamydomonas.</title>
        <authorList>
            <person name="Craig R.J."/>
            <person name="Hasan A.R."/>
            <person name="Ness R.W."/>
            <person name="Keightley P.D."/>
        </authorList>
    </citation>
    <scope>NUCLEOTIDE SEQUENCE</scope>
    <source>
        <strain evidence="3">SAG 7.73</strain>
    </source>
</reference>
<feature type="coiled-coil region" evidence="1">
    <location>
        <begin position="76"/>
        <end position="117"/>
    </location>
</feature>
<evidence type="ECO:0000256" key="2">
    <source>
        <dbReference type="SAM" id="MobiDB-lite"/>
    </source>
</evidence>
<comment type="caution">
    <text evidence="3">The sequence shown here is derived from an EMBL/GenBank/DDBJ whole genome shotgun (WGS) entry which is preliminary data.</text>
</comment>
<proteinExistence type="predicted"/>
<evidence type="ECO:0000313" key="3">
    <source>
        <dbReference type="EMBL" id="KAG2429309.1"/>
    </source>
</evidence>
<feature type="region of interest" description="Disordered" evidence="2">
    <location>
        <begin position="33"/>
        <end position="70"/>
    </location>
</feature>
<dbReference type="Proteomes" id="UP000650467">
    <property type="component" value="Unassembled WGS sequence"/>
</dbReference>
<evidence type="ECO:0000256" key="1">
    <source>
        <dbReference type="SAM" id="Coils"/>
    </source>
</evidence>
<name>A0A835SLP3_CHLIN</name>